<reference evidence="3" key="1">
    <citation type="submission" date="2017-02" db="UniProtKB">
        <authorList>
            <consortium name="WormBaseParasite"/>
        </authorList>
    </citation>
    <scope>IDENTIFICATION</scope>
</reference>
<dbReference type="EMBL" id="UZAG01017858">
    <property type="protein sequence ID" value="VDO36989.1"/>
    <property type="molecule type" value="Genomic_DNA"/>
</dbReference>
<dbReference type="WBParaSite" id="BTMF_0001283101-mRNA-1">
    <property type="protein sequence ID" value="BTMF_0001283101-mRNA-1"/>
    <property type="gene ID" value="BTMF_0001283101"/>
</dbReference>
<evidence type="ECO:0000313" key="3">
    <source>
        <dbReference type="WBParaSite" id="BTMF_0001283101-mRNA-1"/>
    </source>
</evidence>
<name>A0A0R3QYK7_9BILA</name>
<dbReference type="Proteomes" id="UP000280834">
    <property type="component" value="Unassembled WGS sequence"/>
</dbReference>
<sequence length="120" mass="13814">MANEKRCYQVKQLSVNVYCIREDDYCNHKPLMYLIIGYEKKTGNNWQFSSLGPNGLTVNVEAFAIIELGDSDHDKLGVLHTPGHTPDSLSLKTVIYCDLFHQYNEVILTYLHIFKSINIF</sequence>
<evidence type="ECO:0000313" key="1">
    <source>
        <dbReference type="EMBL" id="VDO36989.1"/>
    </source>
</evidence>
<evidence type="ECO:0000313" key="2">
    <source>
        <dbReference type="Proteomes" id="UP000280834"/>
    </source>
</evidence>
<dbReference type="AlphaFoldDB" id="A0A0R3QYK7"/>
<organism evidence="3">
    <name type="scientific">Brugia timori</name>
    <dbReference type="NCBI Taxonomy" id="42155"/>
    <lineage>
        <taxon>Eukaryota</taxon>
        <taxon>Metazoa</taxon>
        <taxon>Ecdysozoa</taxon>
        <taxon>Nematoda</taxon>
        <taxon>Chromadorea</taxon>
        <taxon>Rhabditida</taxon>
        <taxon>Spirurina</taxon>
        <taxon>Spiruromorpha</taxon>
        <taxon>Filarioidea</taxon>
        <taxon>Onchocercidae</taxon>
        <taxon>Brugia</taxon>
    </lineage>
</organism>
<accession>A0A0R3QYK7</accession>
<proteinExistence type="predicted"/>
<gene>
    <name evidence="1" type="ORF">BTMF_LOCUS10843</name>
</gene>
<keyword evidence="2" id="KW-1185">Reference proteome</keyword>
<protein>
    <submittedName>
        <fullName evidence="3">TerD domain-containing protein</fullName>
    </submittedName>
</protein>
<reference evidence="1 2" key="2">
    <citation type="submission" date="2018-11" db="EMBL/GenBank/DDBJ databases">
        <authorList>
            <consortium name="Pathogen Informatics"/>
        </authorList>
    </citation>
    <scope>NUCLEOTIDE SEQUENCE [LARGE SCALE GENOMIC DNA]</scope>
</reference>
<dbReference type="STRING" id="42155.A0A0R3QYK7"/>